<evidence type="ECO:0000313" key="3">
    <source>
        <dbReference type="Proteomes" id="UP000682733"/>
    </source>
</evidence>
<proteinExistence type="predicted"/>
<name>A0A8S2IMB3_9BILA</name>
<dbReference type="EMBL" id="CAJNOK010006043">
    <property type="protein sequence ID" value="CAF0991835.1"/>
    <property type="molecule type" value="Genomic_DNA"/>
</dbReference>
<organism evidence="2 3">
    <name type="scientific">Didymodactylos carnosus</name>
    <dbReference type="NCBI Taxonomy" id="1234261"/>
    <lineage>
        <taxon>Eukaryota</taxon>
        <taxon>Metazoa</taxon>
        <taxon>Spiralia</taxon>
        <taxon>Gnathifera</taxon>
        <taxon>Rotifera</taxon>
        <taxon>Eurotatoria</taxon>
        <taxon>Bdelloidea</taxon>
        <taxon>Philodinida</taxon>
        <taxon>Philodinidae</taxon>
        <taxon>Didymodactylos</taxon>
    </lineage>
</organism>
<sequence length="155" mass="18464">MLKQKLSYPLKSKNERQFIYLRLRLFDQLYCLEIDLELQQSYLEAGLHEHRWPDQLYAVAQTMDFDFCQQYIDGYIENLKKQLNECQLELMKQSESCPITHVTLDQIDRGLKEFVDTQPKYLCTRNDGKLAKLKCSHHCEKLYKALSQHGLTQEQ</sequence>
<dbReference type="EMBL" id="CAJOBA010006050">
    <property type="protein sequence ID" value="CAF3761863.1"/>
    <property type="molecule type" value="Genomic_DNA"/>
</dbReference>
<gene>
    <name evidence="1" type="ORF">OVA965_LOCUS14114</name>
    <name evidence="2" type="ORF">TMI583_LOCUS14117</name>
</gene>
<dbReference type="AlphaFoldDB" id="A0A8S2IMB3"/>
<dbReference type="Proteomes" id="UP000682733">
    <property type="component" value="Unassembled WGS sequence"/>
</dbReference>
<protein>
    <submittedName>
        <fullName evidence="2">Uncharacterized protein</fullName>
    </submittedName>
</protein>
<feature type="non-terminal residue" evidence="2">
    <location>
        <position position="1"/>
    </location>
</feature>
<evidence type="ECO:0000313" key="2">
    <source>
        <dbReference type="EMBL" id="CAF3761863.1"/>
    </source>
</evidence>
<dbReference type="Proteomes" id="UP000677228">
    <property type="component" value="Unassembled WGS sequence"/>
</dbReference>
<comment type="caution">
    <text evidence="2">The sequence shown here is derived from an EMBL/GenBank/DDBJ whole genome shotgun (WGS) entry which is preliminary data.</text>
</comment>
<accession>A0A8S2IMB3</accession>
<reference evidence="2" key="1">
    <citation type="submission" date="2021-02" db="EMBL/GenBank/DDBJ databases">
        <authorList>
            <person name="Nowell W R."/>
        </authorList>
    </citation>
    <scope>NUCLEOTIDE SEQUENCE</scope>
</reference>
<evidence type="ECO:0000313" key="1">
    <source>
        <dbReference type="EMBL" id="CAF0991835.1"/>
    </source>
</evidence>